<accession>A0A0F8YMG0</accession>
<protein>
    <submittedName>
        <fullName evidence="1">Uncharacterized protein</fullName>
    </submittedName>
</protein>
<organism evidence="1">
    <name type="scientific">marine sediment metagenome</name>
    <dbReference type="NCBI Taxonomy" id="412755"/>
    <lineage>
        <taxon>unclassified sequences</taxon>
        <taxon>metagenomes</taxon>
        <taxon>ecological metagenomes</taxon>
    </lineage>
</organism>
<name>A0A0F8YMG0_9ZZZZ</name>
<reference evidence="1" key="1">
    <citation type="journal article" date="2015" name="Nature">
        <title>Complex archaea that bridge the gap between prokaryotes and eukaryotes.</title>
        <authorList>
            <person name="Spang A."/>
            <person name="Saw J.H."/>
            <person name="Jorgensen S.L."/>
            <person name="Zaremba-Niedzwiedzka K."/>
            <person name="Martijn J."/>
            <person name="Lind A.E."/>
            <person name="van Eijk R."/>
            <person name="Schleper C."/>
            <person name="Guy L."/>
            <person name="Ettema T.J."/>
        </authorList>
    </citation>
    <scope>NUCLEOTIDE SEQUENCE</scope>
</reference>
<gene>
    <name evidence="1" type="ORF">LCGC14_2879090</name>
</gene>
<proteinExistence type="predicted"/>
<sequence length="117" mass="13341">MARKISGLRRKIKATASATTHTAETTRVKTGETWFIDLIALRNQTRANSDVIVSVQNHGYDHVIGQSLNLSDNVWTTIDRETRLFEGEYLKFAWADVVSGDVLDMHITGHKHYREEK</sequence>
<dbReference type="EMBL" id="LAZR01056100">
    <property type="protein sequence ID" value="KKK74905.1"/>
    <property type="molecule type" value="Genomic_DNA"/>
</dbReference>
<evidence type="ECO:0000313" key="1">
    <source>
        <dbReference type="EMBL" id="KKK74905.1"/>
    </source>
</evidence>
<comment type="caution">
    <text evidence="1">The sequence shown here is derived from an EMBL/GenBank/DDBJ whole genome shotgun (WGS) entry which is preliminary data.</text>
</comment>
<dbReference type="AlphaFoldDB" id="A0A0F8YMG0"/>